<accession>C4ZP16</accession>
<dbReference type="GO" id="GO:0016301">
    <property type="term" value="F:kinase activity"/>
    <property type="evidence" value="ECO:0007669"/>
    <property type="project" value="UniProtKB-KW"/>
</dbReference>
<reference evidence="3 4" key="2">
    <citation type="journal article" date="2012" name="Stand. Genomic Sci.">
        <title>Complete genome sequence of Thauera aminoaromatica strain MZ1T.</title>
        <authorList>
            <person name="Jiang K."/>
            <person name="Sanseverino J."/>
            <person name="Chauhan A."/>
            <person name="Lucas S."/>
            <person name="Copeland A."/>
            <person name="Lapidus A."/>
            <person name="Del Rio T.G."/>
            <person name="Dalin E."/>
            <person name="Tice H."/>
            <person name="Bruce D."/>
            <person name="Goodwin L."/>
            <person name="Pitluck S."/>
            <person name="Sims D."/>
            <person name="Brettin T."/>
            <person name="Detter J.C."/>
            <person name="Han C."/>
            <person name="Chang Y.J."/>
            <person name="Larimer F."/>
            <person name="Land M."/>
            <person name="Hauser L."/>
            <person name="Kyrpides N.C."/>
            <person name="Mikhailova N."/>
            <person name="Moser S."/>
            <person name="Jegier P."/>
            <person name="Close D."/>
            <person name="Debruyn J.M."/>
            <person name="Wang Y."/>
            <person name="Layton A.C."/>
            <person name="Allen M.S."/>
            <person name="Sayler G.S."/>
        </authorList>
    </citation>
    <scope>NUCLEOTIDE SEQUENCE [LARGE SCALE GENOMIC DNA]</scope>
    <source>
        <strain evidence="3 4">MZ1T</strain>
    </source>
</reference>
<dbReference type="SUPFAM" id="SSF56059">
    <property type="entry name" value="Glutathione synthetase ATP-binding domain-like"/>
    <property type="match status" value="1"/>
</dbReference>
<keyword evidence="4" id="KW-1185">Reference proteome</keyword>
<feature type="region of interest" description="Disordered" evidence="1">
    <location>
        <begin position="1"/>
        <end position="32"/>
    </location>
</feature>
<keyword evidence="3" id="KW-0670">Pyruvate</keyword>
<gene>
    <name evidence="3" type="ordered locus">Tmz1t_2024</name>
</gene>
<dbReference type="KEGG" id="tmz:Tmz1t_2024"/>
<organism evidence="3 4">
    <name type="scientific">Thauera aminoaromatica</name>
    <dbReference type="NCBI Taxonomy" id="164330"/>
    <lineage>
        <taxon>Bacteria</taxon>
        <taxon>Pseudomonadati</taxon>
        <taxon>Pseudomonadota</taxon>
        <taxon>Betaproteobacteria</taxon>
        <taxon>Rhodocyclales</taxon>
        <taxon>Zoogloeaceae</taxon>
        <taxon>Thauera</taxon>
    </lineage>
</organism>
<reference evidence="4" key="1">
    <citation type="submission" date="2009-05" db="EMBL/GenBank/DDBJ databases">
        <title>Complete sequence of chromosome of Thauera sp. MZ1T.</title>
        <authorList>
            <consortium name="US DOE Joint Genome Institute"/>
            <person name="Lucas S."/>
            <person name="Copeland A."/>
            <person name="Lapidus A."/>
            <person name="Glavina del Rio T."/>
            <person name="Dalin E."/>
            <person name="Tice H."/>
            <person name="Bruce D."/>
            <person name="Goodwin L."/>
            <person name="Pitluck S."/>
            <person name="Sims D."/>
            <person name="Brettin T."/>
            <person name="Detter J.C."/>
            <person name="Han C."/>
            <person name="Larimer F."/>
            <person name="Land M."/>
            <person name="Hauser L."/>
            <person name="Kyrpides N."/>
            <person name="Mikhailova N."/>
            <person name="Sayler G.S."/>
        </authorList>
    </citation>
    <scope>NUCLEOTIDE SEQUENCE [LARGE SCALE GENOMIC DNA]</scope>
    <source>
        <strain evidence="4">MZ1T</strain>
    </source>
</reference>
<dbReference type="InterPro" id="IPR002192">
    <property type="entry name" value="PPDK_AMP/ATP-bd"/>
</dbReference>
<dbReference type="EMBL" id="CP001281">
    <property type="protein sequence ID" value="ACK54774.1"/>
    <property type="molecule type" value="Genomic_DNA"/>
</dbReference>
<evidence type="ECO:0000259" key="2">
    <source>
        <dbReference type="Pfam" id="PF01326"/>
    </source>
</evidence>
<sequence>MNSAVPTSAGPIPSDLPTSPAKSAPTLPATFAPTTGLPDLDAMLRGVARGDNIVWQVQALDDYRALVLPYAAAAQAQGRRLIYFRFAAHPPLLAGDSGAELFTPRPKDGFDAFVDQVHSVIEAAGRETMYVFDCLSDLADAWLSDRMLGNFFRLTCPRLFDLDTVTYFGVLRHRHARAGMDMITETTQYLLDVFRCRDRLYIRPIKVQHRSAAAMNLIHAWEPGDRFRAVADSGTVAEILAGSGWQGLEDEQIRSHWQRLFDQARTFAALRAAGAPELAGEAAAFARLAGLLFPDEAGLQELIARYLNLDDLLAVRARMIGIGTIGGKAAGMLIARAIVRRDAPALHARLEAHDSFHVGSEVFDTFFVINGLWWVRRRQREADCFLQGLDGEEGARARILRGRFPESTLRQFEGMLDYFGEWPFIVRSSSRLEDRYGNAFAGQYDSVFCANRGTREERLAALLDAVRQVYASTLSESALRYRQRRGLLDEHEQMALLIMRVSGTAGGRWFNPHAAGVGLSVNPYPWNPRIDMKAGVVRLVAGLGTRAVDRADDDYTRLIALDAPELRPETSFGAIARHAQRRMDSLDLERGEVVSGPFAELVRGHADFPHALFTTREAEDRPAFLTFDGLIAHTDFVADLRTLLRALHAAYAHPVEIEFALNFVPDGGYRINLLQCRPMQVRSVEGVQGVEPPADAPRLVEACGAVIGPSRVIRPERIVLVRPAAFAALDQARRLAVTRVLGRLNALADERCVLMLGPGRWGSKDPFLGIPVLFSEINHVAALCEIVAMHEHLVPDVSLGTHFLNELIEADLLYFALFPRMAGNVLDEAAILRWPNRLGTLLPDDADWSTVVHVAEPAQAPTLYADAPGQRVVVVQDTVAA</sequence>
<dbReference type="Pfam" id="PF01326">
    <property type="entry name" value="PPDK_N"/>
    <property type="match status" value="1"/>
</dbReference>
<protein>
    <submittedName>
        <fullName evidence="3">Pyruvate phosphate dikinase PEP/pyruvate-binding</fullName>
    </submittedName>
</protein>
<evidence type="ECO:0000313" key="3">
    <source>
        <dbReference type="EMBL" id="ACK54774.1"/>
    </source>
</evidence>
<keyword evidence="3" id="KW-0418">Kinase</keyword>
<dbReference type="InterPro" id="IPR013815">
    <property type="entry name" value="ATP_grasp_subdomain_1"/>
</dbReference>
<name>C4ZP16_THASP</name>
<dbReference type="GO" id="GO:0005524">
    <property type="term" value="F:ATP binding"/>
    <property type="evidence" value="ECO:0007669"/>
    <property type="project" value="InterPro"/>
</dbReference>
<evidence type="ECO:0000256" key="1">
    <source>
        <dbReference type="SAM" id="MobiDB-lite"/>
    </source>
</evidence>
<evidence type="ECO:0000313" key="4">
    <source>
        <dbReference type="Proteomes" id="UP000002186"/>
    </source>
</evidence>
<feature type="domain" description="Pyruvate phosphate dikinase AMP/ATP-binding" evidence="2">
    <location>
        <begin position="324"/>
        <end position="685"/>
    </location>
</feature>
<dbReference type="Proteomes" id="UP000002186">
    <property type="component" value="Chromosome"/>
</dbReference>
<dbReference type="RefSeq" id="WP_012585315.1">
    <property type="nucleotide sequence ID" value="NC_011662.2"/>
</dbReference>
<dbReference type="AlphaFoldDB" id="C4ZP16"/>
<keyword evidence="3" id="KW-0808">Transferase</keyword>
<proteinExistence type="predicted"/>
<dbReference type="STRING" id="85643.Tmz1t_2024"/>
<dbReference type="Gene3D" id="3.30.1490.20">
    <property type="entry name" value="ATP-grasp fold, A domain"/>
    <property type="match status" value="1"/>
</dbReference>
<dbReference type="eggNOG" id="COG0574">
    <property type="taxonomic scope" value="Bacteria"/>
</dbReference>
<dbReference type="HOGENOM" id="CLU_015408_0_0_4"/>